<feature type="transmembrane region" description="Helical" evidence="1">
    <location>
        <begin position="86"/>
        <end position="103"/>
    </location>
</feature>
<gene>
    <name evidence="3" type="ORF">AS888_00470</name>
</gene>
<reference evidence="3 4" key="1">
    <citation type="submission" date="2015-11" db="EMBL/GenBank/DDBJ databases">
        <title>Genome Sequence of Bacillus simplex strain VanAntwerpen2.</title>
        <authorList>
            <person name="Couger M.B."/>
        </authorList>
    </citation>
    <scope>NUCLEOTIDE SEQUENCE [LARGE SCALE GENOMIC DNA]</scope>
    <source>
        <strain evidence="3 4">VanAntwerpen02</strain>
    </source>
</reference>
<evidence type="ECO:0000256" key="1">
    <source>
        <dbReference type="SAM" id="Phobius"/>
    </source>
</evidence>
<keyword evidence="1" id="KW-1133">Transmembrane helix</keyword>
<dbReference type="AlphaFoldDB" id="A0A109MUG7"/>
<evidence type="ECO:0000259" key="2">
    <source>
        <dbReference type="Pfam" id="PF04892"/>
    </source>
</evidence>
<name>A0A109MUG7_9BACI</name>
<keyword evidence="4" id="KW-1185">Reference proteome</keyword>
<feature type="transmembrane region" description="Helical" evidence="1">
    <location>
        <begin position="62"/>
        <end position="79"/>
    </location>
</feature>
<feature type="domain" description="VanZ-like" evidence="2">
    <location>
        <begin position="2"/>
        <end position="138"/>
    </location>
</feature>
<proteinExistence type="predicted"/>
<evidence type="ECO:0000313" key="3">
    <source>
        <dbReference type="EMBL" id="KWW14105.1"/>
    </source>
</evidence>
<keyword evidence="1" id="KW-0812">Transmembrane</keyword>
<dbReference type="Pfam" id="PF04892">
    <property type="entry name" value="VanZ"/>
    <property type="match status" value="1"/>
</dbReference>
<dbReference type="Proteomes" id="UP000064189">
    <property type="component" value="Unassembled WGS sequence"/>
</dbReference>
<dbReference type="InterPro" id="IPR016747">
    <property type="entry name" value="Phosphotransbutyrylase"/>
</dbReference>
<sequence>MVIFFFSSQTYEEQSITPFLAQFNTPYWYDRLEGLSFMYGGVEVSAHTAGVNGFLEFFIRKGAHLFIFFVFGLLTLGVWRSFVKHAVLAFAGALVCVLLYASADELHQMLTGGRTPLLQDVVLDTFGGLLGIFCFLMFNRWRRRRT</sequence>
<dbReference type="PIRSF" id="PIRSF019083">
    <property type="entry name" value="UCP019083_VanZ"/>
    <property type="match status" value="1"/>
</dbReference>
<accession>A0A109MUG7</accession>
<evidence type="ECO:0000313" key="4">
    <source>
        <dbReference type="Proteomes" id="UP000064189"/>
    </source>
</evidence>
<organism evidence="3 4">
    <name type="scientific">Peribacillus simplex</name>
    <dbReference type="NCBI Taxonomy" id="1478"/>
    <lineage>
        <taxon>Bacteria</taxon>
        <taxon>Bacillati</taxon>
        <taxon>Bacillota</taxon>
        <taxon>Bacilli</taxon>
        <taxon>Bacillales</taxon>
        <taxon>Bacillaceae</taxon>
        <taxon>Peribacillus</taxon>
    </lineage>
</organism>
<dbReference type="NCBIfam" id="NF037970">
    <property type="entry name" value="vanZ_1"/>
    <property type="match status" value="1"/>
</dbReference>
<protein>
    <recommendedName>
        <fullName evidence="2">VanZ-like domain-containing protein</fullName>
    </recommendedName>
</protein>
<feature type="transmembrane region" description="Helical" evidence="1">
    <location>
        <begin position="123"/>
        <end position="141"/>
    </location>
</feature>
<keyword evidence="1" id="KW-0472">Membrane</keyword>
<dbReference type="EMBL" id="LNNH01000040">
    <property type="protein sequence ID" value="KWW14105.1"/>
    <property type="molecule type" value="Genomic_DNA"/>
</dbReference>
<dbReference type="InterPro" id="IPR006976">
    <property type="entry name" value="VanZ-like"/>
</dbReference>
<comment type="caution">
    <text evidence="3">The sequence shown here is derived from an EMBL/GenBank/DDBJ whole genome shotgun (WGS) entry which is preliminary data.</text>
</comment>